<protein>
    <submittedName>
        <fullName evidence="1">Uncharacterized protein</fullName>
    </submittedName>
</protein>
<evidence type="ECO:0000313" key="2">
    <source>
        <dbReference type="Proteomes" id="UP000266778"/>
    </source>
</evidence>
<sequence>MSESEEVVFTVKNANIEAMMKALEEGHEDQFRMVNLVTTLLAGHEELVKPFREKYGFDPSLVFVKEGILTNHAQLVNDGRQGVFALKLLRLAQQGRLIFKYTPHNLRAALMFETR</sequence>
<evidence type="ECO:0000313" key="1">
    <source>
        <dbReference type="EMBL" id="QLI60350.1"/>
    </source>
</evidence>
<organism evidence="1 2">
    <name type="scientific">Aeromonas caviae</name>
    <name type="common">Aeromonas punctata</name>
    <dbReference type="NCBI Taxonomy" id="648"/>
    <lineage>
        <taxon>Bacteria</taxon>
        <taxon>Pseudomonadati</taxon>
        <taxon>Pseudomonadota</taxon>
        <taxon>Gammaproteobacteria</taxon>
        <taxon>Aeromonadales</taxon>
        <taxon>Aeromonadaceae</taxon>
        <taxon>Aeromonas</taxon>
    </lineage>
</organism>
<dbReference type="Proteomes" id="UP000266778">
    <property type="component" value="Plasmid pAeca1-b"/>
</dbReference>
<proteinExistence type="predicted"/>
<name>A0A7D5UJU9_AERCA</name>
<geneLocation type="plasmid" evidence="2">
    <name>paeca1-b</name>
</geneLocation>
<accession>A0A7D5UJU9</accession>
<dbReference type="EMBL" id="CP039627">
    <property type="protein sequence ID" value="QLI60350.1"/>
    <property type="molecule type" value="Genomic_DNA"/>
</dbReference>
<dbReference type="AlphaFoldDB" id="A0A7D5UJU9"/>
<keyword evidence="1" id="KW-0614">Plasmid</keyword>
<reference evidence="1 2" key="1">
    <citation type="submission" date="2019-04" db="EMBL/GenBank/DDBJ databases">
        <title>Novel transposon Tn6433 variants accelerate the dissemination of tet(E) in Aeromonas under oxytetracycline stresses.</title>
        <authorList>
            <person name="Shi Y."/>
            <person name="Tian Z."/>
            <person name="Zhang Y."/>
            <person name="Zhang H."/>
            <person name="Yang M."/>
        </authorList>
    </citation>
    <scope>NUCLEOTIDE SEQUENCE [LARGE SCALE GENOMIC DNA]</scope>
    <source>
        <strain evidence="1 2">T25-39</strain>
        <plasmid evidence="2">paeca1-b</plasmid>
    </source>
</reference>
<gene>
    <name evidence="1" type="ORF">C1C91_23190</name>
</gene>